<evidence type="ECO:0000313" key="4">
    <source>
        <dbReference type="Proteomes" id="UP001431532"/>
    </source>
</evidence>
<dbReference type="AlphaFoldDB" id="A0AAW6UCS2"/>
<dbReference type="Gene3D" id="3.40.50.150">
    <property type="entry name" value="Vaccinia Virus protein VP39"/>
    <property type="match status" value="1"/>
</dbReference>
<reference evidence="3" key="1">
    <citation type="submission" date="2023-05" db="EMBL/GenBank/DDBJ databases">
        <title>Mariniplasma microaerophilum sp. nov., a novel anaerobic mollicute isolated from terrestrial mud volcano, Taman Peninsula, Russia.</title>
        <authorList>
            <person name="Khomyakova M.A."/>
            <person name="Merkel A.Y."/>
            <person name="Slobodkin A.I."/>
        </authorList>
    </citation>
    <scope>NUCLEOTIDE SEQUENCE</scope>
    <source>
        <strain evidence="3">M4Ah</strain>
    </source>
</reference>
<name>A0AAW6UCS2_9MOLU</name>
<keyword evidence="3" id="KW-0489">Methyltransferase</keyword>
<dbReference type="Gene3D" id="2.20.25.110">
    <property type="entry name" value="S-adenosyl-L-methionine-dependent methyltransferases"/>
    <property type="match status" value="1"/>
</dbReference>
<dbReference type="Proteomes" id="UP001431532">
    <property type="component" value="Unassembled WGS sequence"/>
</dbReference>
<dbReference type="CDD" id="cd02440">
    <property type="entry name" value="AdoMet_MTases"/>
    <property type="match status" value="1"/>
</dbReference>
<dbReference type="GO" id="GO:0008168">
    <property type="term" value="F:methyltransferase activity"/>
    <property type="evidence" value="ECO:0007669"/>
    <property type="project" value="UniProtKB-KW"/>
</dbReference>
<dbReference type="SUPFAM" id="SSF53335">
    <property type="entry name" value="S-adenosyl-L-methionine-dependent methyltransferases"/>
    <property type="match status" value="1"/>
</dbReference>
<protein>
    <submittedName>
        <fullName evidence="3">Class I SAM-dependent methyltransferase</fullName>
        <ecNumber evidence="3">2.1.-.-</ecNumber>
    </submittedName>
</protein>
<evidence type="ECO:0000256" key="1">
    <source>
        <dbReference type="ARBA" id="ARBA00022679"/>
    </source>
</evidence>
<dbReference type="Pfam" id="PF13649">
    <property type="entry name" value="Methyltransf_25"/>
    <property type="match status" value="1"/>
</dbReference>
<dbReference type="GO" id="GO:0032259">
    <property type="term" value="P:methylation"/>
    <property type="evidence" value="ECO:0007669"/>
    <property type="project" value="UniProtKB-KW"/>
</dbReference>
<comment type="caution">
    <text evidence="3">The sequence shown here is derived from an EMBL/GenBank/DDBJ whole genome shotgun (WGS) entry which is preliminary data.</text>
</comment>
<dbReference type="EC" id="2.1.-.-" evidence="3"/>
<sequence>MTKSINKKMNIKNLEKYLKKPMIYSKGNAEMWTDPYISKHLLSAHLNQDVDAASRTYKKIDKTVDWLSGLLETDDANIIDLGCGPGLYTQGLAKKGYRVTGVDFSKSSIDYAIEQATKSNLNITYHNNNYLSYEFKEKYDLIYMIFCDFGVLSFAERKILVTHIYNALKPGGIFVFDAYNESMIKSKSFMQDFEYEQSGFWNHAPYLCLNQSFYYQENKVILDQHIVLTDEGDPKVYRFYNQYMSIKDVNQYFLPFGFSSIKAYENVVEDSEIIFYSMSKI</sequence>
<dbReference type="InterPro" id="IPR029063">
    <property type="entry name" value="SAM-dependent_MTases_sf"/>
</dbReference>
<accession>A0AAW6UCS2</accession>
<keyword evidence="4" id="KW-1185">Reference proteome</keyword>
<dbReference type="InterPro" id="IPR041698">
    <property type="entry name" value="Methyltransf_25"/>
</dbReference>
<gene>
    <name evidence="3" type="ORF">QJ521_04285</name>
</gene>
<dbReference type="RefSeq" id="WP_282839198.1">
    <property type="nucleotide sequence ID" value="NZ_JASCXW010000010.1"/>
</dbReference>
<proteinExistence type="predicted"/>
<dbReference type="EMBL" id="JASCXW010000010">
    <property type="protein sequence ID" value="MDI6452773.1"/>
    <property type="molecule type" value="Genomic_DNA"/>
</dbReference>
<feature type="domain" description="Methyltransferase" evidence="2">
    <location>
        <begin position="78"/>
        <end position="172"/>
    </location>
</feature>
<organism evidence="3 4">
    <name type="scientific">Peloplasma aerotolerans</name>
    <dbReference type="NCBI Taxonomy" id="3044389"/>
    <lineage>
        <taxon>Bacteria</taxon>
        <taxon>Bacillati</taxon>
        <taxon>Mycoplasmatota</taxon>
        <taxon>Mollicutes</taxon>
        <taxon>Acholeplasmatales</taxon>
        <taxon>Acholeplasmataceae</taxon>
        <taxon>Peloplasma</taxon>
    </lineage>
</organism>
<dbReference type="PANTHER" id="PTHR43861">
    <property type="entry name" value="TRANS-ACONITATE 2-METHYLTRANSFERASE-RELATED"/>
    <property type="match status" value="1"/>
</dbReference>
<evidence type="ECO:0000259" key="2">
    <source>
        <dbReference type="Pfam" id="PF13649"/>
    </source>
</evidence>
<evidence type="ECO:0000313" key="3">
    <source>
        <dbReference type="EMBL" id="MDI6452773.1"/>
    </source>
</evidence>
<keyword evidence="1 3" id="KW-0808">Transferase</keyword>